<dbReference type="PANTHER" id="PTHR30194">
    <property type="entry name" value="CROSSOVER JUNCTION ENDODEOXYRIBONUCLEASE RUVC"/>
    <property type="match status" value="1"/>
</dbReference>
<dbReference type="OrthoDB" id="9805499at2"/>
<evidence type="ECO:0000256" key="3">
    <source>
        <dbReference type="ARBA" id="ARBA00022722"/>
    </source>
</evidence>
<dbReference type="FunFam" id="3.30.420.10:FF:000002">
    <property type="entry name" value="Crossover junction endodeoxyribonuclease RuvC"/>
    <property type="match status" value="1"/>
</dbReference>
<dbReference type="EC" id="3.1.21.10" evidence="13 14"/>
<evidence type="ECO:0000256" key="1">
    <source>
        <dbReference type="ARBA" id="ARBA00009518"/>
    </source>
</evidence>
<dbReference type="GO" id="GO:0003677">
    <property type="term" value="F:DNA binding"/>
    <property type="evidence" value="ECO:0007669"/>
    <property type="project" value="UniProtKB-KW"/>
</dbReference>
<dbReference type="Proteomes" id="UP000426444">
    <property type="component" value="Chromosome"/>
</dbReference>
<dbReference type="GO" id="GO:0000287">
    <property type="term" value="F:magnesium ion binding"/>
    <property type="evidence" value="ECO:0007669"/>
    <property type="project" value="UniProtKB-UniRule"/>
</dbReference>
<dbReference type="InterPro" id="IPR002176">
    <property type="entry name" value="X-over_junc_endoDNase_RuvC"/>
</dbReference>
<dbReference type="PROSITE" id="PS01321">
    <property type="entry name" value="RUVC"/>
    <property type="match status" value="1"/>
</dbReference>
<dbReference type="EMBL" id="CP046457">
    <property type="protein sequence ID" value="QGT99916.1"/>
    <property type="molecule type" value="Genomic_DNA"/>
</dbReference>
<dbReference type="GO" id="GO:0005737">
    <property type="term" value="C:cytoplasm"/>
    <property type="evidence" value="ECO:0007669"/>
    <property type="project" value="UniProtKB-SubCell"/>
</dbReference>
<comment type="subcellular location">
    <subcellularLocation>
        <location evidence="13">Cytoplasm</location>
    </subcellularLocation>
</comment>
<comment type="similarity">
    <text evidence="1 13">Belongs to the RuvC family.</text>
</comment>
<proteinExistence type="inferred from homology"/>
<comment type="subunit">
    <text evidence="13">Homodimer which binds Holliday junction (HJ) DNA. The HJ becomes 2-fold symmetrical on binding to RuvC with unstacked arms; it has a different conformation from HJ DNA in complex with RuvA. In the full resolvosome a probable DNA-RuvA(4)-RuvB(12)-RuvC(2) complex forms which resolves the HJ.</text>
</comment>
<dbReference type="GO" id="GO:0008821">
    <property type="term" value="F:crossover junction DNA endonuclease activity"/>
    <property type="evidence" value="ECO:0007669"/>
    <property type="project" value="UniProtKB-UniRule"/>
</dbReference>
<evidence type="ECO:0000256" key="8">
    <source>
        <dbReference type="ARBA" id="ARBA00022842"/>
    </source>
</evidence>
<dbReference type="InterPro" id="IPR020563">
    <property type="entry name" value="X-over_junc_endoDNase_Mg_BS"/>
</dbReference>
<keyword evidence="7 13" id="KW-0378">Hydrolase</keyword>
<sequence length="165" mass="17965">MITIGIDPGTATTGYGVIDYKSGRESLIDYGVISTPSNTDMSLRLLTISNQLNLLINKYRPEAIAIEQIFYHKNAKTVITVAQARGVAMVTSAKNGLDVFEYTPLQVKQAVVGYGSADKRQVQVMVQKILNMSKIPRPDDAADALAVAICHVHSKKMLNISRGGR</sequence>
<comment type="function">
    <text evidence="13">The RuvA-RuvB-RuvC complex processes Holliday junction (HJ) DNA during genetic recombination and DNA repair. Endonuclease that resolves HJ intermediates. Cleaves cruciform DNA by making single-stranded nicks across the HJ at symmetrical positions within the homologous arms, yielding a 5'-phosphate and a 3'-hydroxyl group; requires a central core of homology in the junction. The consensus cleavage sequence is 5'-(A/T)TT(C/G)-3'. Cleavage occurs on the 3'-side of the TT dinucleotide at the point of strand exchange. HJ branch migration catalyzed by RuvA-RuvB allows RuvC to scan DNA until it finds its consensus sequence, where it cleaves and resolves the cruciform DNA.</text>
</comment>
<evidence type="ECO:0000256" key="7">
    <source>
        <dbReference type="ARBA" id="ARBA00022801"/>
    </source>
</evidence>
<evidence type="ECO:0000256" key="11">
    <source>
        <dbReference type="ARBA" id="ARBA00023204"/>
    </source>
</evidence>
<evidence type="ECO:0000256" key="4">
    <source>
        <dbReference type="ARBA" id="ARBA00022723"/>
    </source>
</evidence>
<keyword evidence="11 13" id="KW-0234">DNA repair</keyword>
<evidence type="ECO:0000256" key="14">
    <source>
        <dbReference type="NCBIfam" id="TIGR00228"/>
    </source>
</evidence>
<dbReference type="NCBIfam" id="TIGR00228">
    <property type="entry name" value="ruvC"/>
    <property type="match status" value="1"/>
</dbReference>
<evidence type="ECO:0000313" key="15">
    <source>
        <dbReference type="EMBL" id="QGT99916.1"/>
    </source>
</evidence>
<dbReference type="Gene3D" id="3.30.420.10">
    <property type="entry name" value="Ribonuclease H-like superfamily/Ribonuclease H"/>
    <property type="match status" value="1"/>
</dbReference>
<name>A0A6I6DFJ8_9FIRM</name>
<dbReference type="AlphaFoldDB" id="A0A6I6DFJ8"/>
<keyword evidence="9 13" id="KW-0238">DNA-binding</keyword>
<evidence type="ECO:0000256" key="6">
    <source>
        <dbReference type="ARBA" id="ARBA00022763"/>
    </source>
</evidence>
<dbReference type="InterPro" id="IPR012337">
    <property type="entry name" value="RNaseH-like_sf"/>
</dbReference>
<feature type="binding site" evidence="13">
    <location>
        <position position="7"/>
    </location>
    <ligand>
        <name>Mg(2+)</name>
        <dbReference type="ChEBI" id="CHEBI:18420"/>
        <label>1</label>
    </ligand>
</feature>
<gene>
    <name evidence="13" type="primary">ruvC</name>
    <name evidence="15" type="ORF">SYNTR_1323</name>
</gene>
<dbReference type="HAMAP" id="MF_00034">
    <property type="entry name" value="RuvC"/>
    <property type="match status" value="1"/>
</dbReference>
<reference evidence="16" key="1">
    <citation type="journal article" date="2019" name="Microbiology">
        <title>Complete Genome Sequence of an Uncultured Bacterium of the Candidate Phylum Bipolaricaulota.</title>
        <authorList>
            <person name="Kadnikov V.V."/>
            <person name="Mardanov A.V."/>
            <person name="Beletsky A.V."/>
            <person name="Frank Y.A."/>
            <person name="Karnachuk O.V."/>
            <person name="Ravin N.V."/>
        </authorList>
    </citation>
    <scope>NUCLEOTIDE SEQUENCE [LARGE SCALE GENOMIC DNA]</scope>
</reference>
<feature type="binding site" evidence="13">
    <location>
        <position position="140"/>
    </location>
    <ligand>
        <name>Mg(2+)</name>
        <dbReference type="ChEBI" id="CHEBI:18420"/>
        <label>1</label>
    </ligand>
</feature>
<evidence type="ECO:0000256" key="5">
    <source>
        <dbReference type="ARBA" id="ARBA00022759"/>
    </source>
</evidence>
<keyword evidence="8 13" id="KW-0460">Magnesium</keyword>
<organism evidence="15 16">
    <name type="scientific">Candidatus Syntrophocurvum alkaliphilum</name>
    <dbReference type="NCBI Taxonomy" id="2293317"/>
    <lineage>
        <taxon>Bacteria</taxon>
        <taxon>Bacillati</taxon>
        <taxon>Bacillota</taxon>
        <taxon>Clostridia</taxon>
        <taxon>Eubacteriales</taxon>
        <taxon>Syntrophomonadaceae</taxon>
        <taxon>Candidatus Syntrophocurvum</taxon>
    </lineage>
</organism>
<keyword evidence="6 13" id="KW-0227">DNA damage</keyword>
<keyword evidence="2 13" id="KW-0963">Cytoplasm</keyword>
<evidence type="ECO:0000256" key="9">
    <source>
        <dbReference type="ARBA" id="ARBA00023125"/>
    </source>
</evidence>
<dbReference type="KEGG" id="salq:SYNTR_1323"/>
<dbReference type="SUPFAM" id="SSF53098">
    <property type="entry name" value="Ribonuclease H-like"/>
    <property type="match status" value="1"/>
</dbReference>
<feature type="active site" evidence="13">
    <location>
        <position position="7"/>
    </location>
</feature>
<dbReference type="NCBIfam" id="NF000711">
    <property type="entry name" value="PRK00039.2-1"/>
    <property type="match status" value="1"/>
</dbReference>
<comment type="catalytic activity">
    <reaction evidence="12 13">
        <text>Endonucleolytic cleavage at a junction such as a reciprocal single-stranded crossover between two homologous DNA duplexes (Holliday junction).</text>
        <dbReference type="EC" id="3.1.21.10"/>
    </reaction>
</comment>
<feature type="binding site" evidence="13">
    <location>
        <position position="67"/>
    </location>
    <ligand>
        <name>Mg(2+)</name>
        <dbReference type="ChEBI" id="CHEBI:18420"/>
        <label>2</label>
    </ligand>
</feature>
<dbReference type="GO" id="GO:0048476">
    <property type="term" value="C:Holliday junction resolvase complex"/>
    <property type="evidence" value="ECO:0007669"/>
    <property type="project" value="UniProtKB-UniRule"/>
</dbReference>
<dbReference type="GO" id="GO:0006310">
    <property type="term" value="P:DNA recombination"/>
    <property type="evidence" value="ECO:0007669"/>
    <property type="project" value="UniProtKB-UniRule"/>
</dbReference>
<keyword evidence="5 13" id="KW-0255">Endonuclease</keyword>
<evidence type="ECO:0000256" key="13">
    <source>
        <dbReference type="HAMAP-Rule" id="MF_00034"/>
    </source>
</evidence>
<protein>
    <recommendedName>
        <fullName evidence="13 14">Crossover junction endodeoxyribonuclease RuvC</fullName>
        <ecNumber evidence="13 14">3.1.21.10</ecNumber>
    </recommendedName>
    <alternativeName>
        <fullName evidence="13">Holliday junction nuclease RuvC</fullName>
    </alternativeName>
    <alternativeName>
        <fullName evidence="13">Holliday junction resolvase RuvC</fullName>
    </alternativeName>
</protein>
<accession>A0A6I6DFJ8</accession>
<keyword evidence="4 13" id="KW-0479">Metal-binding</keyword>
<dbReference type="InterPro" id="IPR036397">
    <property type="entry name" value="RNaseH_sf"/>
</dbReference>
<comment type="cofactor">
    <cofactor evidence="13">
        <name>Mg(2+)</name>
        <dbReference type="ChEBI" id="CHEBI:18420"/>
    </cofactor>
    <text evidence="13">Binds 2 Mg(2+) ion per subunit.</text>
</comment>
<dbReference type="Pfam" id="PF02075">
    <property type="entry name" value="RuvC"/>
    <property type="match status" value="1"/>
</dbReference>
<dbReference type="GO" id="GO:0006281">
    <property type="term" value="P:DNA repair"/>
    <property type="evidence" value="ECO:0007669"/>
    <property type="project" value="UniProtKB-UniRule"/>
</dbReference>
<dbReference type="RefSeq" id="WP_156203762.1">
    <property type="nucleotide sequence ID" value="NZ_CP046457.1"/>
</dbReference>
<keyword evidence="10 13" id="KW-0233">DNA recombination</keyword>
<evidence type="ECO:0000313" key="16">
    <source>
        <dbReference type="Proteomes" id="UP000426444"/>
    </source>
</evidence>
<evidence type="ECO:0000256" key="10">
    <source>
        <dbReference type="ARBA" id="ARBA00023172"/>
    </source>
</evidence>
<feature type="active site" evidence="13">
    <location>
        <position position="67"/>
    </location>
</feature>
<dbReference type="CDD" id="cd16962">
    <property type="entry name" value="RuvC"/>
    <property type="match status" value="1"/>
</dbReference>
<evidence type="ECO:0000256" key="2">
    <source>
        <dbReference type="ARBA" id="ARBA00022490"/>
    </source>
</evidence>
<keyword evidence="3 13" id="KW-0540">Nuclease</keyword>
<dbReference type="PANTHER" id="PTHR30194:SF3">
    <property type="entry name" value="CROSSOVER JUNCTION ENDODEOXYRIBONUCLEASE RUVC"/>
    <property type="match status" value="1"/>
</dbReference>
<dbReference type="PRINTS" id="PR00696">
    <property type="entry name" value="RSOLVASERUVC"/>
</dbReference>
<evidence type="ECO:0000256" key="12">
    <source>
        <dbReference type="ARBA" id="ARBA00029354"/>
    </source>
</evidence>
<feature type="active site" evidence="13">
    <location>
        <position position="140"/>
    </location>
</feature>
<keyword evidence="16" id="KW-1185">Reference proteome</keyword>